<proteinExistence type="predicted"/>
<reference evidence="3" key="1">
    <citation type="journal article" date="2020" name="Stud. Mycol.">
        <title>101 Dothideomycetes genomes: a test case for predicting lifestyles and emergence of pathogens.</title>
        <authorList>
            <person name="Haridas S."/>
            <person name="Albert R."/>
            <person name="Binder M."/>
            <person name="Bloem J."/>
            <person name="Labutti K."/>
            <person name="Salamov A."/>
            <person name="Andreopoulos B."/>
            <person name="Baker S."/>
            <person name="Barry K."/>
            <person name="Bills G."/>
            <person name="Bluhm B."/>
            <person name="Cannon C."/>
            <person name="Castanera R."/>
            <person name="Culley D."/>
            <person name="Daum C."/>
            <person name="Ezra D."/>
            <person name="Gonzalez J."/>
            <person name="Henrissat B."/>
            <person name="Kuo A."/>
            <person name="Liang C."/>
            <person name="Lipzen A."/>
            <person name="Lutzoni F."/>
            <person name="Magnuson J."/>
            <person name="Mondo S."/>
            <person name="Nolan M."/>
            <person name="Ohm R."/>
            <person name="Pangilinan J."/>
            <person name="Park H.-J."/>
            <person name="Ramirez L."/>
            <person name="Alfaro M."/>
            <person name="Sun H."/>
            <person name="Tritt A."/>
            <person name="Yoshinaga Y."/>
            <person name="Zwiers L.-H."/>
            <person name="Turgeon B."/>
            <person name="Goodwin S."/>
            <person name="Spatafora J."/>
            <person name="Crous P."/>
            <person name="Grigoriev I."/>
        </authorList>
    </citation>
    <scope>NUCLEOTIDE SEQUENCE</scope>
    <source>
        <strain evidence="3">CBS 260.36</strain>
    </source>
</reference>
<feature type="signal peptide" evidence="2">
    <location>
        <begin position="1"/>
        <end position="19"/>
    </location>
</feature>
<feature type="region of interest" description="Disordered" evidence="1">
    <location>
        <begin position="120"/>
        <end position="226"/>
    </location>
</feature>
<protein>
    <submittedName>
        <fullName evidence="3">Uncharacterized protein</fullName>
    </submittedName>
</protein>
<gene>
    <name evidence="3" type="ORF">K461DRAFT_274492</name>
</gene>
<feature type="chain" id="PRO_5040292531" evidence="2">
    <location>
        <begin position="20"/>
        <end position="247"/>
    </location>
</feature>
<evidence type="ECO:0000313" key="3">
    <source>
        <dbReference type="EMBL" id="KAF2158268.1"/>
    </source>
</evidence>
<feature type="compositionally biased region" description="Low complexity" evidence="1">
    <location>
        <begin position="127"/>
        <end position="226"/>
    </location>
</feature>
<dbReference type="AlphaFoldDB" id="A0A9P4JFW2"/>
<sequence>MAVLQALFMVGSLLSSAFASTLDPRQALNFPPVVCYPSKVGNAAGLASDIGLSTPSSGTFCCPGEFITPSGQIYGSQQLVNVAGYFCCVGGSSENPVCKATIQLSDPSYVPKYNTARLNPASVGSSTTIHPTTTVTFGSDAETASTTASESGKSTSSSSTSGSSTTSEDGSTSGSASSSASSAPTSGASSSGASTTPTPAGSGTSSGSSTSSTSSSSSASKGSAAKVTGIPMAGSVIAVGGLLVAAF</sequence>
<evidence type="ECO:0000313" key="4">
    <source>
        <dbReference type="Proteomes" id="UP000799439"/>
    </source>
</evidence>
<comment type="caution">
    <text evidence="3">The sequence shown here is derived from an EMBL/GenBank/DDBJ whole genome shotgun (WGS) entry which is preliminary data.</text>
</comment>
<keyword evidence="2" id="KW-0732">Signal</keyword>
<organism evidence="3 4">
    <name type="scientific">Myriangium duriaei CBS 260.36</name>
    <dbReference type="NCBI Taxonomy" id="1168546"/>
    <lineage>
        <taxon>Eukaryota</taxon>
        <taxon>Fungi</taxon>
        <taxon>Dikarya</taxon>
        <taxon>Ascomycota</taxon>
        <taxon>Pezizomycotina</taxon>
        <taxon>Dothideomycetes</taxon>
        <taxon>Dothideomycetidae</taxon>
        <taxon>Myriangiales</taxon>
        <taxon>Myriangiaceae</taxon>
        <taxon>Myriangium</taxon>
    </lineage>
</organism>
<dbReference type="Proteomes" id="UP000799439">
    <property type="component" value="Unassembled WGS sequence"/>
</dbReference>
<evidence type="ECO:0000256" key="2">
    <source>
        <dbReference type="SAM" id="SignalP"/>
    </source>
</evidence>
<name>A0A9P4JFW2_9PEZI</name>
<keyword evidence="4" id="KW-1185">Reference proteome</keyword>
<evidence type="ECO:0000256" key="1">
    <source>
        <dbReference type="SAM" id="MobiDB-lite"/>
    </source>
</evidence>
<accession>A0A9P4JFW2</accession>
<dbReference type="EMBL" id="ML996081">
    <property type="protein sequence ID" value="KAF2158268.1"/>
    <property type="molecule type" value="Genomic_DNA"/>
</dbReference>